<keyword evidence="2" id="KW-1185">Reference proteome</keyword>
<dbReference type="PANTHER" id="PTHR13109:SF7">
    <property type="entry name" value="NEUROCHONDRIN"/>
    <property type="match status" value="1"/>
</dbReference>
<dbReference type="PANTHER" id="PTHR13109">
    <property type="entry name" value="NEUROCHONDRIN"/>
    <property type="match status" value="1"/>
</dbReference>
<dbReference type="SUPFAM" id="SSF48371">
    <property type="entry name" value="ARM repeat"/>
    <property type="match status" value="1"/>
</dbReference>
<dbReference type="Proteomes" id="UP001301958">
    <property type="component" value="Unassembled WGS sequence"/>
</dbReference>
<reference evidence="1" key="1">
    <citation type="journal article" date="2023" name="Mol. Phylogenet. Evol.">
        <title>Genome-scale phylogeny and comparative genomics of the fungal order Sordariales.</title>
        <authorList>
            <person name="Hensen N."/>
            <person name="Bonometti L."/>
            <person name="Westerberg I."/>
            <person name="Brannstrom I.O."/>
            <person name="Guillou S."/>
            <person name="Cros-Aarteil S."/>
            <person name="Calhoun S."/>
            <person name="Haridas S."/>
            <person name="Kuo A."/>
            <person name="Mondo S."/>
            <person name="Pangilinan J."/>
            <person name="Riley R."/>
            <person name="LaButti K."/>
            <person name="Andreopoulos B."/>
            <person name="Lipzen A."/>
            <person name="Chen C."/>
            <person name="Yan M."/>
            <person name="Daum C."/>
            <person name="Ng V."/>
            <person name="Clum A."/>
            <person name="Steindorff A."/>
            <person name="Ohm R.A."/>
            <person name="Martin F."/>
            <person name="Silar P."/>
            <person name="Natvig D.O."/>
            <person name="Lalanne C."/>
            <person name="Gautier V."/>
            <person name="Ament-Velasquez S.L."/>
            <person name="Kruys A."/>
            <person name="Hutchinson M.I."/>
            <person name="Powell A.J."/>
            <person name="Barry K."/>
            <person name="Miller A.N."/>
            <person name="Grigoriev I.V."/>
            <person name="Debuchy R."/>
            <person name="Gladieux P."/>
            <person name="Hiltunen Thoren M."/>
            <person name="Johannesson H."/>
        </authorList>
    </citation>
    <scope>NUCLEOTIDE SEQUENCE</scope>
    <source>
        <strain evidence="1">CBS 990.96</strain>
    </source>
</reference>
<evidence type="ECO:0000313" key="2">
    <source>
        <dbReference type="Proteomes" id="UP001301958"/>
    </source>
</evidence>
<comment type="caution">
    <text evidence="1">The sequence shown here is derived from an EMBL/GenBank/DDBJ whole genome shotgun (WGS) entry which is preliminary data.</text>
</comment>
<protein>
    <submittedName>
        <fullName evidence="1">Neurochondrin-domain-containing protein</fullName>
    </submittedName>
</protein>
<dbReference type="InterPro" id="IPR008709">
    <property type="entry name" value="Neurochondrin"/>
</dbReference>
<evidence type="ECO:0000313" key="1">
    <source>
        <dbReference type="EMBL" id="KAK4230821.1"/>
    </source>
</evidence>
<dbReference type="Pfam" id="PF05536">
    <property type="entry name" value="Neurochondrin"/>
    <property type="match status" value="1"/>
</dbReference>
<reference evidence="1" key="2">
    <citation type="submission" date="2023-05" db="EMBL/GenBank/DDBJ databases">
        <authorList>
            <consortium name="Lawrence Berkeley National Laboratory"/>
            <person name="Steindorff A."/>
            <person name="Hensen N."/>
            <person name="Bonometti L."/>
            <person name="Westerberg I."/>
            <person name="Brannstrom I.O."/>
            <person name="Guillou S."/>
            <person name="Cros-Aarteil S."/>
            <person name="Calhoun S."/>
            <person name="Haridas S."/>
            <person name="Kuo A."/>
            <person name="Mondo S."/>
            <person name="Pangilinan J."/>
            <person name="Riley R."/>
            <person name="Labutti K."/>
            <person name="Andreopoulos B."/>
            <person name="Lipzen A."/>
            <person name="Chen C."/>
            <person name="Yanf M."/>
            <person name="Daum C."/>
            <person name="Ng V."/>
            <person name="Clum A."/>
            <person name="Ohm R."/>
            <person name="Martin F."/>
            <person name="Silar P."/>
            <person name="Natvig D."/>
            <person name="Lalanne C."/>
            <person name="Gautier V."/>
            <person name="Ament-Velasquez S.L."/>
            <person name="Kruys A."/>
            <person name="Hutchinson M.I."/>
            <person name="Powell A.J."/>
            <person name="Barry K."/>
            <person name="Miller A.N."/>
            <person name="Grigoriev I.V."/>
            <person name="Debuchy R."/>
            <person name="Gladieux P."/>
            <person name="Thoren M.H."/>
            <person name="Johannesson H."/>
        </authorList>
    </citation>
    <scope>NUCLEOTIDE SEQUENCE</scope>
    <source>
        <strain evidence="1">CBS 990.96</strain>
    </source>
</reference>
<dbReference type="AlphaFoldDB" id="A0AAN7H0H2"/>
<sequence length="625" mass="68728">MADTILSAEQQAASIQKIQTLLGAKDDTSRFVGLALLKSILDNTPELRSNEEAIVTLWGSISHKFLDRLIRTGSKQQSSKEDAKNMLDLAVSVLHTFATLLPEDARKESKMVDRIPQLVACLLYCSEQTTPLVLETIVSLVNQPSGSQVFIAIDDLSPLTEIAPSQPLALETFFHAWLNAMTLSPNNTVTLQSKIETTIGTLITSFKGTDAITLMNFLAILLPRLSETLLPPNPSWLQQLIKYIQSLVTSRPTVNGREAFTNLSAALLEVYPIQTPPLLFSETSPPEENKQSNLMIQLLLIDIRSTLPTILSLLNSPSYTQIAHRLTSAYNVVSNFIGYLLRTLDSDSPSISPSTLLTLRKSIAETMSLTSEYLRDRWDASVAGAMGLHPDARVEPAAASSSAAHLTLAWDSKCSDRTVGEDPLILAAVRALAIWLREDDGEVLRREASGLVDCFVELYASNGRLDFKRPVLAALEGIVAERKGREAVLTEGGWKVLGEDLAEILHTGEEEAAARGIEIVRVMLSIVEEEEGDTREEWMDLVTKVAWLYVPEDKKVKAATVEFWFAVLQLITAILVGAHSGMRKRYKHSISAVVGISEQLSGKIRGDGELEEALEDVRSTLVDMR</sequence>
<proteinExistence type="predicted"/>
<organism evidence="1 2">
    <name type="scientific">Podospora fimiseda</name>
    <dbReference type="NCBI Taxonomy" id="252190"/>
    <lineage>
        <taxon>Eukaryota</taxon>
        <taxon>Fungi</taxon>
        <taxon>Dikarya</taxon>
        <taxon>Ascomycota</taxon>
        <taxon>Pezizomycotina</taxon>
        <taxon>Sordariomycetes</taxon>
        <taxon>Sordariomycetidae</taxon>
        <taxon>Sordariales</taxon>
        <taxon>Podosporaceae</taxon>
        <taxon>Podospora</taxon>
    </lineage>
</organism>
<dbReference type="InterPro" id="IPR016024">
    <property type="entry name" value="ARM-type_fold"/>
</dbReference>
<gene>
    <name evidence="1" type="ORF">QBC38DRAFT_9107</name>
</gene>
<accession>A0AAN7H0H2</accession>
<name>A0AAN7H0H2_9PEZI</name>
<dbReference type="EMBL" id="MU865296">
    <property type="protein sequence ID" value="KAK4230821.1"/>
    <property type="molecule type" value="Genomic_DNA"/>
</dbReference>